<proteinExistence type="predicted"/>
<organism evidence="1">
    <name type="scientific">marine sediment metagenome</name>
    <dbReference type="NCBI Taxonomy" id="412755"/>
    <lineage>
        <taxon>unclassified sequences</taxon>
        <taxon>metagenomes</taxon>
        <taxon>ecological metagenomes</taxon>
    </lineage>
</organism>
<dbReference type="EMBL" id="LAZR01001830">
    <property type="protein sequence ID" value="KKN38420.1"/>
    <property type="molecule type" value="Genomic_DNA"/>
</dbReference>
<comment type="caution">
    <text evidence="1">The sequence shown here is derived from an EMBL/GenBank/DDBJ whole genome shotgun (WGS) entry which is preliminary data.</text>
</comment>
<name>A0A0F9Q3A4_9ZZZZ</name>
<accession>A0A0F9Q3A4</accession>
<dbReference type="SUPFAM" id="SSF69572">
    <property type="entry name" value="Activating enzymes of the ubiquitin-like proteins"/>
    <property type="match status" value="1"/>
</dbReference>
<evidence type="ECO:0008006" key="2">
    <source>
        <dbReference type="Google" id="ProtNLM"/>
    </source>
</evidence>
<dbReference type="AlphaFoldDB" id="A0A0F9Q3A4"/>
<feature type="non-terminal residue" evidence="1">
    <location>
        <position position="1"/>
    </location>
</feature>
<dbReference type="GO" id="GO:0008641">
    <property type="term" value="F:ubiquitin-like modifier activating enzyme activity"/>
    <property type="evidence" value="ECO:0007669"/>
    <property type="project" value="InterPro"/>
</dbReference>
<sequence length="374" mass="43510">GFEGHVQIVIPEGSGLQYKNREREIGNLVETRLWDVTEMEYPEYFEAQRKIEELETEIEKIKDEKITPLIEKFRKEIEMVFDWKFAPELLDQTPCYRCLVPIPPADDKLVAACTLKGLPRNRNHCVIKAEVEFEKRHNHKPDLNKDDEVLKLKEIAQEELNKLRERVFDENVPPEERESLTQDKIEEWKKNIRETFGEDYKFEEMENILGNKIAAIQTVSSIISSVESQEALKLLFRVKGRNIGPPMDPPYVNYNGVYGQFDALTIVKRDDCLACGEIEGEENLQIVVPFDADVGYIFEAMKIAEYELDPELWMITNPMTKEIYWNPYMPSLKDPDIKLTTLKIKSNDVITLSPLGKALIESEIKKYNVIITFM</sequence>
<reference evidence="1" key="1">
    <citation type="journal article" date="2015" name="Nature">
        <title>Complex archaea that bridge the gap between prokaryotes and eukaryotes.</title>
        <authorList>
            <person name="Spang A."/>
            <person name="Saw J.H."/>
            <person name="Jorgensen S.L."/>
            <person name="Zaremba-Niedzwiedzka K."/>
            <person name="Martijn J."/>
            <person name="Lind A.E."/>
            <person name="van Eijk R."/>
            <person name="Schleper C."/>
            <person name="Guy L."/>
            <person name="Ettema T.J."/>
        </authorList>
    </citation>
    <scope>NUCLEOTIDE SEQUENCE</scope>
</reference>
<gene>
    <name evidence="1" type="ORF">LCGC14_0753520</name>
</gene>
<dbReference type="InterPro" id="IPR035985">
    <property type="entry name" value="Ubiquitin-activating_enz"/>
</dbReference>
<evidence type="ECO:0000313" key="1">
    <source>
        <dbReference type="EMBL" id="KKN38420.1"/>
    </source>
</evidence>
<dbReference type="Gene3D" id="3.40.50.720">
    <property type="entry name" value="NAD(P)-binding Rossmann-like Domain"/>
    <property type="match status" value="1"/>
</dbReference>
<protein>
    <recommendedName>
        <fullName evidence="2">THIF-type NAD/FAD binding fold domain-containing protein</fullName>
    </recommendedName>
</protein>